<dbReference type="PANTHER" id="PTHR34145">
    <property type="entry name" value="OS02G0105600 PROTEIN"/>
    <property type="match status" value="1"/>
</dbReference>
<dbReference type="InterPro" id="IPR053772">
    <property type="entry name" value="At1g61320/At1g61330-like"/>
</dbReference>
<dbReference type="AlphaFoldDB" id="A0A835FWD0"/>
<dbReference type="OrthoDB" id="778457at2759"/>
<keyword evidence="3" id="KW-1185">Reference proteome</keyword>
<name>A0A835FWD0_9POAL</name>
<comment type="caution">
    <text evidence="2">The sequence shown here is derived from an EMBL/GenBank/DDBJ whole genome shotgun (WGS) entry which is preliminary data.</text>
</comment>
<dbReference type="Gene3D" id="3.80.10.10">
    <property type="entry name" value="Ribonuclease Inhibitor"/>
    <property type="match status" value="1"/>
</dbReference>
<sequence>MKTNSKRRLHGAITKRTVPKVSLCNLPTILSWLPINDAIRTSILSRGWRYVWRGHTKLTFDSATMRKHYSNTSFGYGFINANEFIARVDTVLRQHSGAEIEHMEVKHILHNKHAKHVDRWINFAIASRAKELIIDLNGGFKLSLSREMSHGIYRDRGEPYSIPPQLFSADNGPYLQRLELTSVSLHLPADFKGFLNLKKLTLVDVSINDEDVQCMLGRCNLLEFFEIAYCRMVTSLRMPKPLNLLKHLLVDKCPLLQVIELNCSPIILEYTGIMVPIRLTSTCRLKNILVKFITCQSALDYMVTGFPSTLPDLETFTLHCKEHKRIILPGKAFIFTHLRHLRLELVLYDQVELALHILRSSIMLEKMEITPRVEIADCDESRKQLYEREQYVDGHRVASEFVCKADHRNVVNALRASFSWGPPLDYRHERVVQRVSRPRCRLSHRHKGCHRSHP</sequence>
<gene>
    <name evidence="2" type="ORF">HU200_004473</name>
</gene>
<protein>
    <recommendedName>
        <fullName evidence="1">At1g61320/AtMIF1 LRR domain-containing protein</fullName>
    </recommendedName>
</protein>
<evidence type="ECO:0000259" key="1">
    <source>
        <dbReference type="Pfam" id="PF23622"/>
    </source>
</evidence>
<organism evidence="2 3">
    <name type="scientific">Digitaria exilis</name>
    <dbReference type="NCBI Taxonomy" id="1010633"/>
    <lineage>
        <taxon>Eukaryota</taxon>
        <taxon>Viridiplantae</taxon>
        <taxon>Streptophyta</taxon>
        <taxon>Embryophyta</taxon>
        <taxon>Tracheophyta</taxon>
        <taxon>Spermatophyta</taxon>
        <taxon>Magnoliopsida</taxon>
        <taxon>Liliopsida</taxon>
        <taxon>Poales</taxon>
        <taxon>Poaceae</taxon>
        <taxon>PACMAD clade</taxon>
        <taxon>Panicoideae</taxon>
        <taxon>Panicodae</taxon>
        <taxon>Paniceae</taxon>
        <taxon>Anthephorinae</taxon>
        <taxon>Digitaria</taxon>
    </lineage>
</organism>
<dbReference type="InterPro" id="IPR032675">
    <property type="entry name" value="LRR_dom_sf"/>
</dbReference>
<dbReference type="InterPro" id="IPR055357">
    <property type="entry name" value="LRR_At1g61320_AtMIF1"/>
</dbReference>
<accession>A0A835FWD0</accession>
<dbReference type="Proteomes" id="UP000636709">
    <property type="component" value="Unassembled WGS sequence"/>
</dbReference>
<dbReference type="SUPFAM" id="SSF52047">
    <property type="entry name" value="RNI-like"/>
    <property type="match status" value="1"/>
</dbReference>
<feature type="domain" description="At1g61320/AtMIF1 LRR" evidence="1">
    <location>
        <begin position="91"/>
        <end position="369"/>
    </location>
</feature>
<dbReference type="PANTHER" id="PTHR34145:SF61">
    <property type="entry name" value="OS07G0161500 PROTEIN"/>
    <property type="match status" value="1"/>
</dbReference>
<evidence type="ECO:0000313" key="2">
    <source>
        <dbReference type="EMBL" id="KAF8775691.1"/>
    </source>
</evidence>
<dbReference type="SUPFAM" id="SSF81383">
    <property type="entry name" value="F-box domain"/>
    <property type="match status" value="1"/>
</dbReference>
<proteinExistence type="predicted"/>
<dbReference type="EMBL" id="JACEFO010000302">
    <property type="protein sequence ID" value="KAF8775691.1"/>
    <property type="molecule type" value="Genomic_DNA"/>
</dbReference>
<evidence type="ECO:0000313" key="3">
    <source>
        <dbReference type="Proteomes" id="UP000636709"/>
    </source>
</evidence>
<dbReference type="Pfam" id="PF23622">
    <property type="entry name" value="LRR_At1g61320_AtMIF1"/>
    <property type="match status" value="1"/>
</dbReference>
<reference evidence="2" key="1">
    <citation type="submission" date="2020-07" db="EMBL/GenBank/DDBJ databases">
        <title>Genome sequence and genetic diversity analysis of an under-domesticated orphan crop, white fonio (Digitaria exilis).</title>
        <authorList>
            <person name="Bennetzen J.L."/>
            <person name="Chen S."/>
            <person name="Ma X."/>
            <person name="Wang X."/>
            <person name="Yssel A.E.J."/>
            <person name="Chaluvadi S.R."/>
            <person name="Johnson M."/>
            <person name="Gangashetty P."/>
            <person name="Hamidou F."/>
            <person name="Sanogo M.D."/>
            <person name="Zwaenepoel A."/>
            <person name="Wallace J."/>
            <person name="Van De Peer Y."/>
            <person name="Van Deynze A."/>
        </authorList>
    </citation>
    <scope>NUCLEOTIDE SEQUENCE</scope>
    <source>
        <tissue evidence="2">Leaves</tissue>
    </source>
</reference>
<dbReference type="InterPro" id="IPR036047">
    <property type="entry name" value="F-box-like_dom_sf"/>
</dbReference>